<feature type="domain" description="EF-hand" evidence="3">
    <location>
        <begin position="280"/>
        <end position="315"/>
    </location>
</feature>
<reference evidence="4" key="1">
    <citation type="submission" date="2021-01" db="EMBL/GenBank/DDBJ databases">
        <authorList>
            <person name="Corre E."/>
            <person name="Pelletier E."/>
            <person name="Niang G."/>
            <person name="Scheremetjew M."/>
            <person name="Finn R."/>
            <person name="Kale V."/>
            <person name="Holt S."/>
            <person name="Cochrane G."/>
            <person name="Meng A."/>
            <person name="Brown T."/>
            <person name="Cohen L."/>
        </authorList>
    </citation>
    <scope>NUCLEOTIDE SEQUENCE</scope>
    <source>
        <strain evidence="4">UTEX LB 985</strain>
    </source>
</reference>
<gene>
    <name evidence="4" type="ORF">CBRE1094_LOCUS26896</name>
</gene>
<dbReference type="Pfam" id="PF13499">
    <property type="entry name" value="EF-hand_7"/>
    <property type="match status" value="2"/>
</dbReference>
<proteinExistence type="predicted"/>
<feature type="domain" description="EF-hand" evidence="3">
    <location>
        <begin position="317"/>
        <end position="352"/>
    </location>
</feature>
<dbReference type="CDD" id="cd00051">
    <property type="entry name" value="EFh"/>
    <property type="match status" value="3"/>
</dbReference>
<dbReference type="PROSITE" id="PS50222">
    <property type="entry name" value="EF_HAND_2"/>
    <property type="match status" value="6"/>
</dbReference>
<dbReference type="InterPro" id="IPR002048">
    <property type="entry name" value="EF_hand_dom"/>
</dbReference>
<feature type="domain" description="EF-hand" evidence="3">
    <location>
        <begin position="195"/>
        <end position="230"/>
    </location>
</feature>
<sequence length="370" mass="40501">MRPVRRNAIKREKALVLASEERLNSALNEIRTSLLRELPKVVNLFYAFDRNGDGMISKGEFCQVLPLLKLPAHGMAEMQALFEAIDEDNNGAIEYSELNRLLRKGADMQLAPELQAGARGPIEVSAKGRFTVRRHVHDGPRSPQKEATVEQIKQAMVKQASRVVDFYHMCDVDGDGKVSRAEFRSALPLLGFGAGGQRAIDELFDTLDTSGNDSIEYTELAAVLRRDDVEIAPELQPGALGVIDPQPRNAIPLRRDAREGVGVPQLPGPSLSSMRSTLAANMAKVGEMMAMLDVNADGRVSRTEFRTALPLLGLEVSGSKVADQLFDSLDLNQDGELELNELKEQLMAPPAKGRHRSKEIVATSNIATSP</sequence>
<dbReference type="InterPro" id="IPR011992">
    <property type="entry name" value="EF-hand-dom_pair"/>
</dbReference>
<evidence type="ECO:0000256" key="2">
    <source>
        <dbReference type="SAM" id="MobiDB-lite"/>
    </source>
</evidence>
<dbReference type="EMBL" id="HBGU01049424">
    <property type="protein sequence ID" value="CAD9490066.1"/>
    <property type="molecule type" value="Transcribed_RNA"/>
</dbReference>
<dbReference type="Gene3D" id="1.10.238.10">
    <property type="entry name" value="EF-hand"/>
    <property type="match status" value="3"/>
</dbReference>
<dbReference type="InterPro" id="IPR018247">
    <property type="entry name" value="EF_Hand_1_Ca_BS"/>
</dbReference>
<dbReference type="SUPFAM" id="SSF47473">
    <property type="entry name" value="EF-hand"/>
    <property type="match status" value="2"/>
</dbReference>
<dbReference type="PANTHER" id="PTHR20875:SF0">
    <property type="entry name" value="GH12158P"/>
    <property type="match status" value="1"/>
</dbReference>
<protein>
    <recommendedName>
        <fullName evidence="3">EF-hand domain-containing protein</fullName>
    </recommendedName>
</protein>
<evidence type="ECO:0000313" key="4">
    <source>
        <dbReference type="EMBL" id="CAD9490066.1"/>
    </source>
</evidence>
<evidence type="ECO:0000259" key="3">
    <source>
        <dbReference type="PROSITE" id="PS50222"/>
    </source>
</evidence>
<dbReference type="Pfam" id="PF13202">
    <property type="entry name" value="EF-hand_5"/>
    <property type="match status" value="2"/>
</dbReference>
<dbReference type="SMART" id="SM00054">
    <property type="entry name" value="EFh"/>
    <property type="match status" value="6"/>
</dbReference>
<organism evidence="4">
    <name type="scientific">Haptolina brevifila</name>
    <dbReference type="NCBI Taxonomy" id="156173"/>
    <lineage>
        <taxon>Eukaryota</taxon>
        <taxon>Haptista</taxon>
        <taxon>Haptophyta</taxon>
        <taxon>Prymnesiophyceae</taxon>
        <taxon>Prymnesiales</taxon>
        <taxon>Prymnesiaceae</taxon>
        <taxon>Haptolina</taxon>
    </lineage>
</organism>
<name>A0A7S2HGJ3_9EUKA</name>
<dbReference type="PROSITE" id="PS00018">
    <property type="entry name" value="EF_HAND_1"/>
    <property type="match status" value="6"/>
</dbReference>
<dbReference type="AlphaFoldDB" id="A0A7S2HGJ3"/>
<keyword evidence="1" id="KW-0106">Calcium</keyword>
<dbReference type="InterPro" id="IPR052603">
    <property type="entry name" value="EFCB6"/>
</dbReference>
<accession>A0A7S2HGJ3</accession>
<dbReference type="PANTHER" id="PTHR20875">
    <property type="entry name" value="EF-HAND CALCIUM-BINDING DOMAIN-CONTAINING PROTEIN 6-RELATED"/>
    <property type="match status" value="1"/>
</dbReference>
<feature type="domain" description="EF-hand" evidence="3">
    <location>
        <begin position="158"/>
        <end position="193"/>
    </location>
</feature>
<evidence type="ECO:0000256" key="1">
    <source>
        <dbReference type="ARBA" id="ARBA00022837"/>
    </source>
</evidence>
<feature type="domain" description="EF-hand" evidence="3">
    <location>
        <begin position="36"/>
        <end position="71"/>
    </location>
</feature>
<feature type="region of interest" description="Disordered" evidence="2">
    <location>
        <begin position="351"/>
        <end position="370"/>
    </location>
</feature>
<feature type="domain" description="EF-hand" evidence="3">
    <location>
        <begin position="73"/>
        <end position="108"/>
    </location>
</feature>
<dbReference type="GO" id="GO:0005509">
    <property type="term" value="F:calcium ion binding"/>
    <property type="evidence" value="ECO:0007669"/>
    <property type="project" value="InterPro"/>
</dbReference>